<dbReference type="PANTHER" id="PTHR46753">
    <property type="entry name" value="FYVE AND COILED-COIL DOMAIN-CONTAINING PROTEIN 1"/>
    <property type="match status" value="1"/>
</dbReference>
<dbReference type="GO" id="GO:0005776">
    <property type="term" value="C:autophagosome"/>
    <property type="evidence" value="ECO:0007669"/>
    <property type="project" value="TreeGrafter"/>
</dbReference>
<feature type="coiled-coil region" evidence="1">
    <location>
        <begin position="515"/>
        <end position="612"/>
    </location>
</feature>
<comment type="caution">
    <text evidence="3">The sequence shown here is derived from an EMBL/GenBank/DDBJ whole genome shotgun (WGS) entry which is preliminary data.</text>
</comment>
<evidence type="ECO:0000256" key="2">
    <source>
        <dbReference type="SAM" id="MobiDB-lite"/>
    </source>
</evidence>
<keyword evidence="1" id="KW-0175">Coiled coil</keyword>
<proteinExistence type="predicted"/>
<name>A0AAD5L0W8_9CRUS</name>
<feature type="region of interest" description="Disordered" evidence="2">
    <location>
        <begin position="1419"/>
        <end position="1618"/>
    </location>
</feature>
<feature type="region of interest" description="Disordered" evidence="2">
    <location>
        <begin position="30"/>
        <end position="56"/>
    </location>
</feature>
<gene>
    <name evidence="3" type="ORF">GHT06_008253</name>
</gene>
<protein>
    <submittedName>
        <fullName evidence="3">Uncharacterized protein</fullName>
    </submittedName>
</protein>
<feature type="compositionally biased region" description="Basic and acidic residues" evidence="2">
    <location>
        <begin position="1489"/>
        <end position="1504"/>
    </location>
</feature>
<evidence type="ECO:0000313" key="4">
    <source>
        <dbReference type="Proteomes" id="UP000820818"/>
    </source>
</evidence>
<keyword evidence="4" id="KW-1185">Reference proteome</keyword>
<feature type="coiled-coil region" evidence="1">
    <location>
        <begin position="1328"/>
        <end position="1380"/>
    </location>
</feature>
<feature type="compositionally biased region" description="Polar residues" evidence="2">
    <location>
        <begin position="1467"/>
        <end position="1488"/>
    </location>
</feature>
<feature type="compositionally biased region" description="Polar residues" evidence="2">
    <location>
        <begin position="1429"/>
        <end position="1438"/>
    </location>
</feature>
<dbReference type="EMBL" id="WJBH02000001">
    <property type="protein sequence ID" value="KAI9564514.1"/>
    <property type="molecule type" value="Genomic_DNA"/>
</dbReference>
<evidence type="ECO:0000313" key="3">
    <source>
        <dbReference type="EMBL" id="KAI9564514.1"/>
    </source>
</evidence>
<feature type="compositionally biased region" description="Basic and acidic residues" evidence="2">
    <location>
        <begin position="1439"/>
        <end position="1460"/>
    </location>
</feature>
<reference evidence="3 4" key="1">
    <citation type="submission" date="2022-05" db="EMBL/GenBank/DDBJ databases">
        <title>A multi-omics perspective on studying reproductive biology in Daphnia sinensis.</title>
        <authorList>
            <person name="Jia J."/>
        </authorList>
    </citation>
    <scope>NUCLEOTIDE SEQUENCE [LARGE SCALE GENOMIC DNA]</scope>
    <source>
        <strain evidence="3 4">WSL</strain>
    </source>
</reference>
<dbReference type="GO" id="GO:0005764">
    <property type="term" value="C:lysosome"/>
    <property type="evidence" value="ECO:0007669"/>
    <property type="project" value="TreeGrafter"/>
</dbReference>
<dbReference type="PANTHER" id="PTHR46753:SF2">
    <property type="entry name" value="FYVE AND COILED-COIL DOMAIN-CONTAINING PROTEIN 1"/>
    <property type="match status" value="1"/>
</dbReference>
<feature type="compositionally biased region" description="Basic and acidic residues" evidence="2">
    <location>
        <begin position="1554"/>
        <end position="1563"/>
    </location>
</feature>
<dbReference type="GO" id="GO:1901098">
    <property type="term" value="P:positive regulation of autophagosome maturation"/>
    <property type="evidence" value="ECO:0007669"/>
    <property type="project" value="TreeGrafter"/>
</dbReference>
<dbReference type="Proteomes" id="UP000820818">
    <property type="component" value="Linkage Group LG1"/>
</dbReference>
<evidence type="ECO:0000256" key="1">
    <source>
        <dbReference type="SAM" id="Coils"/>
    </source>
</evidence>
<dbReference type="GO" id="GO:0005770">
    <property type="term" value="C:late endosome"/>
    <property type="evidence" value="ECO:0007669"/>
    <property type="project" value="TreeGrafter"/>
</dbReference>
<accession>A0AAD5L0W8</accession>
<feature type="coiled-coil region" evidence="1">
    <location>
        <begin position="720"/>
        <end position="747"/>
    </location>
</feature>
<dbReference type="GO" id="GO:0072383">
    <property type="term" value="P:plus-end-directed vesicle transport along microtubule"/>
    <property type="evidence" value="ECO:0007669"/>
    <property type="project" value="TreeGrafter"/>
</dbReference>
<sequence>MEKSFFGFPQPKFMTKKPLQEKISGPDLPFITRVVSSSPHKPPPSESQKPGVELEESTLQESIFSSHVPSIFQHPFNSPTVSDANQSFSPSSLPAEFPFTPRRKATKTFVAKPLFPVSPVVASSPCAPPASLVSSSEVEKPVTHRQQLNASLPSFFHRSSSECVFTPKRNQIKVEINLEDPSPISSPTYYAEDNTRRFSTKSLFRGSRFSGMADVNSEQLSTEIVEQQAANENTATKQVEVSEHRGFYRSTFSETMSGERSYIDEEMKTDSKWKDAAKSAERKTSFESKLQAFTSQLLAAAEEAQSNVKAENAFLKQELSRSQKHIVNLEAQFDQLERNQSEAIKKANHLSVEKETLNGHLQNLQEQMSAVEEELGKKQDQCKEMDLQLADKEHRLNVALDNIRSLEELKHSSDERVCELQAQLQLVSTDRTAADEKIATLSELVDSLREKHVALESAISDAEKKFNSTLRDYQDQQEKLLKEIAFYQDTESALNDARIECDTVKGELGKCIEELSKAKEDSQAALEENLKLKERLGCLNEQYATCAQSSRVAQENISTLERTISSRHAEIQQLNQRLETSSNELTNSREEVTNLSKEIETLRRQTNSWQNRFSASEEKFQLELTKMQQELSCERLAHRETKESAMTVFNGTRNMLETQVNELQGNATVTECENDTITKQRDGEKEAVGEEKLCWEICKGQLETSLRLLSAELCKVRNTIVALNNENDSLKSQVNGLQENLNVSKCQFESSKRELQNERGLHNETKSSWKQCKDQLENEKKEHSINLLKIQDTLYVLNDQKASLEVRVSELEENVIAAERQNETIKQELSSERNAHSETKSNMKLCKEQLEDDQRKHSVDLSRLQSALQIMTDQKNFVDAQVTDLQSNLVTKGRNHESIRDKNLSLERQLEFASIEISTLRAEIQEHSNRNHEIQTLLGDIRMKSALSEESLQADLNKCRKELDSLQELQRETTRNLTETCIKLRATEDICNQVILERTKLQSDVAYLTKEKLENAETIKHLKMKIATLEKNVDTVTANDASLNQTLGVYEDFIKATHQKCQLMFAEYLEAALNAKELTVEMKTLNENFGIISKNAENVDENLKDFNVSFGKFLELETVSSAEIQNRLAIANSRLAASDEALEKAAIEKSLLENAIRLASAEKLELEKQIEMARENSQASEAIHKQLHNRNIALEEMKTSLDQQIVDLGERVRSVEAELTSANEKVRNLQNDKLELETKLESLHHQLQTAQYQCENAVGVLIAEKEELAEKVKTLTETATNWKSSNEKFCARISTLKSSLLASGQQISDLNQRNNTLNTELILSNEKIRDLAVEKTNLESQLGSLRHQLKESREKFNRDLEKLRHQLETEKAAHENCKSRLAAISTSPRKSAKLADDRKQKCLKVAMEQNKRLLDDMNANNLKKEAPSPSLTVTTTNEKFQRRPLSDHHQQLEKGKESHKNKATCGSPLSNLSPTNRSRDTVNNSSKITDVDKRDIKQNSEVHESVTVIEESPPTAMRKIRPRRAAVAANRSFPIQLEHESSSSSGSSGQRVPKKPDEMSSFRERRKLFLSPSPGPPRSPTQNSVLAKTTPAKADREELSDYDADESSARKPFAPVSKTYARKRLSMTARLVSANTASAQPSKKPRSK</sequence>
<feature type="coiled-coil region" evidence="1">
    <location>
        <begin position="1142"/>
        <end position="1253"/>
    </location>
</feature>
<feature type="coiled-coil region" evidence="1">
    <location>
        <begin position="773"/>
        <end position="867"/>
    </location>
</feature>
<organism evidence="3 4">
    <name type="scientific">Daphnia sinensis</name>
    <dbReference type="NCBI Taxonomy" id="1820382"/>
    <lineage>
        <taxon>Eukaryota</taxon>
        <taxon>Metazoa</taxon>
        <taxon>Ecdysozoa</taxon>
        <taxon>Arthropoda</taxon>
        <taxon>Crustacea</taxon>
        <taxon>Branchiopoda</taxon>
        <taxon>Diplostraca</taxon>
        <taxon>Cladocera</taxon>
        <taxon>Anomopoda</taxon>
        <taxon>Daphniidae</taxon>
        <taxon>Daphnia</taxon>
        <taxon>Daphnia similis group</taxon>
    </lineage>
</organism>
<dbReference type="Gene3D" id="1.10.287.1490">
    <property type="match status" value="1"/>
</dbReference>
<dbReference type="SUPFAM" id="SSF57997">
    <property type="entry name" value="Tropomyosin"/>
    <property type="match status" value="1"/>
</dbReference>
<feature type="coiled-coil region" evidence="1">
    <location>
        <begin position="896"/>
        <end position="976"/>
    </location>
</feature>
<feature type="coiled-coil region" evidence="1">
    <location>
        <begin position="298"/>
        <end position="490"/>
    </location>
</feature>